<evidence type="ECO:0000313" key="9">
    <source>
        <dbReference type="Proteomes" id="UP000677054"/>
    </source>
</evidence>
<dbReference type="EMBL" id="LR901542">
    <property type="protein sequence ID" value="CAD7248855.1"/>
    <property type="molecule type" value="Genomic_DNA"/>
</dbReference>
<feature type="domain" description="Sushi" evidence="7">
    <location>
        <begin position="239"/>
        <end position="293"/>
    </location>
</feature>
<organism evidence="8">
    <name type="scientific">Darwinula stevensoni</name>
    <dbReference type="NCBI Taxonomy" id="69355"/>
    <lineage>
        <taxon>Eukaryota</taxon>
        <taxon>Metazoa</taxon>
        <taxon>Ecdysozoa</taxon>
        <taxon>Arthropoda</taxon>
        <taxon>Crustacea</taxon>
        <taxon>Oligostraca</taxon>
        <taxon>Ostracoda</taxon>
        <taxon>Podocopa</taxon>
        <taxon>Podocopida</taxon>
        <taxon>Darwinulocopina</taxon>
        <taxon>Darwinuloidea</taxon>
        <taxon>Darwinulidae</taxon>
        <taxon>Darwinula</taxon>
    </lineage>
</organism>
<evidence type="ECO:0000256" key="5">
    <source>
        <dbReference type="SAM" id="MobiDB-lite"/>
    </source>
</evidence>
<comment type="caution">
    <text evidence="3">Lacks conserved residue(s) required for the propagation of feature annotation.</text>
</comment>
<dbReference type="InterPro" id="IPR000436">
    <property type="entry name" value="Sushi_SCR_CCP_dom"/>
</dbReference>
<feature type="disulfide bond" evidence="3">
    <location>
        <begin position="264"/>
        <end position="291"/>
    </location>
</feature>
<dbReference type="SMART" id="SM00020">
    <property type="entry name" value="Tryp_SPc"/>
    <property type="match status" value="1"/>
</dbReference>
<dbReference type="InterPro" id="IPR043504">
    <property type="entry name" value="Peptidase_S1_PA_chymotrypsin"/>
</dbReference>
<keyword evidence="3" id="KW-0768">Sushi</keyword>
<evidence type="ECO:0000256" key="1">
    <source>
        <dbReference type="ARBA" id="ARBA00023157"/>
    </source>
</evidence>
<sequence>MSLCDSPQWNYHRGQLPEWEVLDLSYERCSYRFSHVPAFKSDSLEVLVLYDNHITGVKFEGSATPKLRELYIEKTWLAFFPTIKSDNLEILNLGNNRIRTVKSDLRAIPKLRELHLQKNMLTFVPACKSESLEVLDLNDNRINRIEFDGWATPKLRQLLLNNNFLTSLLDYNSASLVAGFPASNFKERNSLGPHTKVYLRNNSISTLDRGILQRIMMDISRGDGFLHLEYNPIKCDCGLACSQDETECIQVGKYLIGTKVNYICDGYYILRGPRVRTCGVNGEWTGPDPFCEPECGRMEKLVASPQKLIRGGEEAALGAWPWQAAIYDVQFKDVICGGALIGKQWVLTAAHCVMDPENASAVQDVNNFFVYLGMHYRDVSMDDEVVQKMKVTQIIPKAEYTGWESDIALIKLDDSANLTERVQLICLPSNENLSDEFLDGAQDEFGRPDRGWVAGWGKDVSNQATDVLTQVQLEVIPKPECRREINVKSDKHPTSITTNTFCAGKRYNASSLVHEDAKEYKTVCPGDSGSPMVFASHSLLKSQWVVEGIVSHIYTKSGRDCSNYEPGEYGVFARVNNPSTPPSAAIATARKQPAPAPASAHPRKQPTPIAPILYAPDISTGPFSSLFNPRAWDRIPPTSLQPRNNGPALQPSPPASQPVDITSLSTDNVSLQKQSGADLGSDHLPIHVTLDICAPSRSNFVREVYDFKNADWGEFHEIQDSLLPDTLALETPSLLDDSATIVAEAIFIAQDLAVPKVARRLGRLYSISTATLKKIRERRGLRRIYHRHGYPELRTIINGLNKEIKELLALDQETYWDTYCSNLNQETDPKDFWKLFQRVGKPSSATTKPPKIGTRVVITDEGKAEVFGESLASAMTTPSRLQSQLSPKGLSTG</sequence>
<feature type="region of interest" description="Disordered" evidence="5">
    <location>
        <begin position="581"/>
        <end position="612"/>
    </location>
</feature>
<dbReference type="PROSITE" id="PS00135">
    <property type="entry name" value="TRYPSIN_SER"/>
    <property type="match status" value="1"/>
</dbReference>
<dbReference type="InterPro" id="IPR001314">
    <property type="entry name" value="Peptidase_S1A"/>
</dbReference>
<dbReference type="InterPro" id="IPR051487">
    <property type="entry name" value="Ser/Thr_Proteases_Immune/Dev"/>
</dbReference>
<protein>
    <submittedName>
        <fullName evidence="8">Uncharacterized protein</fullName>
    </submittedName>
</protein>
<dbReference type="InterPro" id="IPR033116">
    <property type="entry name" value="TRYPSIN_SER"/>
</dbReference>
<feature type="region of interest" description="Disordered" evidence="5">
    <location>
        <begin position="634"/>
        <end position="662"/>
    </location>
</feature>
<dbReference type="Gene3D" id="2.10.70.10">
    <property type="entry name" value="Complement Module, domain 1"/>
    <property type="match status" value="1"/>
</dbReference>
<keyword evidence="4" id="KW-0645">Protease</keyword>
<gene>
    <name evidence="8" type="ORF">DSTB1V02_LOCUS8662</name>
</gene>
<dbReference type="Pfam" id="PF00089">
    <property type="entry name" value="Trypsin"/>
    <property type="match status" value="1"/>
</dbReference>
<feature type="domain" description="Peptidase S1" evidence="6">
    <location>
        <begin position="309"/>
        <end position="575"/>
    </location>
</feature>
<dbReference type="Gene3D" id="3.80.10.10">
    <property type="entry name" value="Ribonuclease Inhibitor"/>
    <property type="match status" value="1"/>
</dbReference>
<dbReference type="GO" id="GO:0006508">
    <property type="term" value="P:proteolysis"/>
    <property type="evidence" value="ECO:0007669"/>
    <property type="project" value="UniProtKB-KW"/>
</dbReference>
<reference evidence="8" key="1">
    <citation type="submission" date="2020-11" db="EMBL/GenBank/DDBJ databases">
        <authorList>
            <person name="Tran Van P."/>
        </authorList>
    </citation>
    <scope>NUCLEOTIDE SEQUENCE</scope>
</reference>
<dbReference type="InterPro" id="IPR001254">
    <property type="entry name" value="Trypsin_dom"/>
</dbReference>
<dbReference type="PROSITE" id="PS51450">
    <property type="entry name" value="LRR"/>
    <property type="match status" value="2"/>
</dbReference>
<evidence type="ECO:0000259" key="7">
    <source>
        <dbReference type="PROSITE" id="PS50923"/>
    </source>
</evidence>
<dbReference type="Pfam" id="PF00084">
    <property type="entry name" value="Sushi"/>
    <property type="match status" value="1"/>
</dbReference>
<dbReference type="GO" id="GO:0004252">
    <property type="term" value="F:serine-type endopeptidase activity"/>
    <property type="evidence" value="ECO:0007669"/>
    <property type="project" value="InterPro"/>
</dbReference>
<proteinExistence type="inferred from homology"/>
<evidence type="ECO:0000256" key="3">
    <source>
        <dbReference type="PROSITE-ProRule" id="PRU00302"/>
    </source>
</evidence>
<dbReference type="InterPro" id="IPR018114">
    <property type="entry name" value="TRYPSIN_HIS"/>
</dbReference>
<dbReference type="CDD" id="cd00190">
    <property type="entry name" value="Tryp_SPc"/>
    <property type="match status" value="1"/>
</dbReference>
<keyword evidence="9" id="KW-1185">Reference proteome</keyword>
<dbReference type="PRINTS" id="PR00722">
    <property type="entry name" value="CHYMOTRYPSIN"/>
</dbReference>
<dbReference type="InterPro" id="IPR032675">
    <property type="entry name" value="LRR_dom_sf"/>
</dbReference>
<name>A0A7R8XE17_9CRUS</name>
<evidence type="ECO:0000313" key="8">
    <source>
        <dbReference type="EMBL" id="CAD7248855.1"/>
    </source>
</evidence>
<dbReference type="AlphaFoldDB" id="A0A7R8XE17"/>
<dbReference type="CDD" id="cd00033">
    <property type="entry name" value="CCP"/>
    <property type="match status" value="1"/>
</dbReference>
<dbReference type="EMBL" id="CAJPEV010002025">
    <property type="protein sequence ID" value="CAG0895360.1"/>
    <property type="molecule type" value="Genomic_DNA"/>
</dbReference>
<keyword evidence="4" id="KW-0378">Hydrolase</keyword>
<evidence type="ECO:0000256" key="4">
    <source>
        <dbReference type="RuleBase" id="RU363034"/>
    </source>
</evidence>
<dbReference type="SMART" id="SM00032">
    <property type="entry name" value="CCP"/>
    <property type="match status" value="1"/>
</dbReference>
<dbReference type="OrthoDB" id="2019384at2759"/>
<dbReference type="SUPFAM" id="SSF50494">
    <property type="entry name" value="Trypsin-like serine proteases"/>
    <property type="match status" value="1"/>
</dbReference>
<evidence type="ECO:0000259" key="6">
    <source>
        <dbReference type="PROSITE" id="PS50240"/>
    </source>
</evidence>
<dbReference type="InterPro" id="IPR009003">
    <property type="entry name" value="Peptidase_S1_PA"/>
</dbReference>
<dbReference type="Gene3D" id="2.40.10.10">
    <property type="entry name" value="Trypsin-like serine proteases"/>
    <property type="match status" value="2"/>
</dbReference>
<keyword evidence="1 3" id="KW-1015">Disulfide bond</keyword>
<dbReference type="PROSITE" id="PS50923">
    <property type="entry name" value="SUSHI"/>
    <property type="match status" value="1"/>
</dbReference>
<comment type="similarity">
    <text evidence="2">Belongs to the peptidase S1 family. CLIP subfamily.</text>
</comment>
<dbReference type="PROSITE" id="PS00134">
    <property type="entry name" value="TRYPSIN_HIS"/>
    <property type="match status" value="1"/>
</dbReference>
<keyword evidence="4" id="KW-0720">Serine protease</keyword>
<dbReference type="Proteomes" id="UP000677054">
    <property type="component" value="Unassembled WGS sequence"/>
</dbReference>
<dbReference type="PROSITE" id="PS50240">
    <property type="entry name" value="TRYPSIN_DOM"/>
    <property type="match status" value="1"/>
</dbReference>
<dbReference type="PANTHER" id="PTHR24256">
    <property type="entry name" value="TRYPTASE-RELATED"/>
    <property type="match status" value="1"/>
</dbReference>
<accession>A0A7R8XE17</accession>
<evidence type="ECO:0000256" key="2">
    <source>
        <dbReference type="ARBA" id="ARBA00024195"/>
    </source>
</evidence>
<dbReference type="SUPFAM" id="SSF52058">
    <property type="entry name" value="L domain-like"/>
    <property type="match status" value="1"/>
</dbReference>
<dbReference type="InterPro" id="IPR001611">
    <property type="entry name" value="Leu-rich_rpt"/>
</dbReference>